<protein>
    <submittedName>
        <fullName evidence="1">MedDCM-OCT-S30-C194-cds3</fullName>
    </submittedName>
</protein>
<sequence length="59" mass="6538">MCVVCNIIDKDYIDTALAVKDTITDEVMTIPLRAPVEAFHTFEGIQSLLLNANLIAIIF</sequence>
<evidence type="ECO:0000313" key="1">
    <source>
        <dbReference type="EMBL" id="AGQ18977.1"/>
    </source>
</evidence>
<proteinExistence type="predicted"/>
<name>S5DVJ8_9ACTN</name>
<dbReference type="AlphaFoldDB" id="S5DVJ8"/>
<organism evidence="1">
    <name type="scientific">Candidatus Actinomarina minuta</name>
    <dbReference type="NCBI Taxonomy" id="1389454"/>
    <lineage>
        <taxon>Bacteria</taxon>
        <taxon>Bacillati</taxon>
        <taxon>Actinomycetota</taxon>
        <taxon>Actinomycetes</taxon>
        <taxon>Candidatus Actinomarinidae</taxon>
        <taxon>Candidatus Actinomarinales</taxon>
        <taxon>Candidatus Actinomarineae</taxon>
        <taxon>Candidatus Actinomarinaceae</taxon>
        <taxon>Candidatus Actinomarina</taxon>
    </lineage>
</organism>
<accession>S5DVJ8</accession>
<dbReference type="EMBL" id="KC811118">
    <property type="protein sequence ID" value="AGQ18977.1"/>
    <property type="molecule type" value="Genomic_DNA"/>
</dbReference>
<reference evidence="1" key="1">
    <citation type="journal article" date="2013" name="Sci. Rep.">
        <title>Metagenomics uncovers a new group of low GC and ultra-small marine Actinobacteria.</title>
        <authorList>
            <person name="Ghai R."/>
            <person name="Mizuno C.M."/>
            <person name="Picazo A."/>
            <person name="Camacho A."/>
            <person name="Rodriguez-Valera F."/>
        </authorList>
    </citation>
    <scope>NUCLEOTIDE SEQUENCE</scope>
</reference>